<dbReference type="RefSeq" id="XP_022243228.1">
    <property type="nucleotide sequence ID" value="XM_022387520.1"/>
</dbReference>
<sequence>MQDKMNKPSSRPEWRLFFMLLYSGMIISSRAVTPSTRLKEVGRPTVENSDKRAPQLTESASCGSLCAGLEALGPPPDVIIVMPPPPLPSFVQSSLQLNHTEKLECNFCHVFDGSSDGSIPFPFPTMKSTETWISITVVIVAGSAVLIAAILGFLLKFKKWKIFPVAGDSCPILPESFLNSKGGSQTSFPKNLQSPNCPKKNDKTGKNQGTSSCHWFHVPGHCIPQQVCDYQTSRKFSTYIAGSVSSSTESPECADVNQQSDGTTSKVHMYACIPDLEVTRRLAAGAEQLGNKAYDNAGFLTSSSEENNPFKQKGWNQKVSGCILPRPSHLTSAQAAKVLSDLPSNVARNSSPSTQFPSLSNVRALRLRSEMPRSAQVLHRPLPPLPVEEI</sequence>
<keyword evidence="2" id="KW-0812">Transmembrane</keyword>
<reference evidence="4 5" key="1">
    <citation type="submission" date="2025-05" db="UniProtKB">
        <authorList>
            <consortium name="RefSeq"/>
        </authorList>
    </citation>
    <scope>IDENTIFICATION</scope>
    <source>
        <tissue evidence="4 5">Muscle</tissue>
    </source>
</reference>
<evidence type="ECO:0000256" key="1">
    <source>
        <dbReference type="SAM" id="MobiDB-lite"/>
    </source>
</evidence>
<proteinExistence type="predicted"/>
<evidence type="ECO:0000313" key="5">
    <source>
        <dbReference type="RefSeq" id="XP_022243228.1"/>
    </source>
</evidence>
<dbReference type="GeneID" id="106460741"/>
<protein>
    <submittedName>
        <fullName evidence="4 5">Uncharacterized protein LOC106460741</fullName>
    </submittedName>
</protein>
<accession>A0ABM1SHX1</accession>
<feature type="compositionally biased region" description="Polar residues" evidence="1">
    <location>
        <begin position="184"/>
        <end position="196"/>
    </location>
</feature>
<evidence type="ECO:0000313" key="6">
    <source>
        <dbReference type="RefSeq" id="XP_022243229.1"/>
    </source>
</evidence>
<keyword evidence="2" id="KW-0472">Membrane</keyword>
<dbReference type="RefSeq" id="XP_022243226.1">
    <property type="nucleotide sequence ID" value="XM_022387518.1"/>
</dbReference>
<dbReference type="RefSeq" id="XP_022243229.1">
    <property type="nucleotide sequence ID" value="XM_022387521.1"/>
</dbReference>
<evidence type="ECO:0000313" key="3">
    <source>
        <dbReference type="Proteomes" id="UP000694941"/>
    </source>
</evidence>
<keyword evidence="3" id="KW-1185">Reference proteome</keyword>
<feature type="transmembrane region" description="Helical" evidence="2">
    <location>
        <begin position="132"/>
        <end position="155"/>
    </location>
</feature>
<gene>
    <name evidence="4 5 6" type="primary">LOC106460741</name>
</gene>
<organism evidence="3 4">
    <name type="scientific">Limulus polyphemus</name>
    <name type="common">Atlantic horseshoe crab</name>
    <dbReference type="NCBI Taxonomy" id="6850"/>
    <lineage>
        <taxon>Eukaryota</taxon>
        <taxon>Metazoa</taxon>
        <taxon>Ecdysozoa</taxon>
        <taxon>Arthropoda</taxon>
        <taxon>Chelicerata</taxon>
        <taxon>Merostomata</taxon>
        <taxon>Xiphosura</taxon>
        <taxon>Limulidae</taxon>
        <taxon>Limulus</taxon>
    </lineage>
</organism>
<dbReference type="Proteomes" id="UP000694941">
    <property type="component" value="Unplaced"/>
</dbReference>
<feature type="region of interest" description="Disordered" evidence="1">
    <location>
        <begin position="184"/>
        <end position="205"/>
    </location>
</feature>
<keyword evidence="2" id="KW-1133">Transmembrane helix</keyword>
<evidence type="ECO:0000256" key="2">
    <source>
        <dbReference type="SAM" id="Phobius"/>
    </source>
</evidence>
<name>A0ABM1SHX1_LIMPO</name>
<evidence type="ECO:0000313" key="4">
    <source>
        <dbReference type="RefSeq" id="XP_022243226.1"/>
    </source>
</evidence>